<proteinExistence type="predicted"/>
<dbReference type="NCBIfam" id="TIGR01926">
    <property type="entry name" value="peroxid_rel"/>
    <property type="match status" value="1"/>
</dbReference>
<evidence type="ECO:0000313" key="2">
    <source>
        <dbReference type="EMBL" id="SEU04506.1"/>
    </source>
</evidence>
<dbReference type="Pfam" id="PF02627">
    <property type="entry name" value="CMD"/>
    <property type="match status" value="1"/>
</dbReference>
<dbReference type="Proteomes" id="UP000199180">
    <property type="component" value="Unassembled WGS sequence"/>
</dbReference>
<dbReference type="SUPFAM" id="SSF69118">
    <property type="entry name" value="AhpD-like"/>
    <property type="match status" value="1"/>
</dbReference>
<evidence type="ECO:0000259" key="1">
    <source>
        <dbReference type="Pfam" id="PF02627"/>
    </source>
</evidence>
<dbReference type="PANTHER" id="PTHR35446">
    <property type="entry name" value="SI:CH211-175M2.5"/>
    <property type="match status" value="1"/>
</dbReference>
<keyword evidence="3" id="KW-1185">Reference proteome</keyword>
<dbReference type="AlphaFoldDB" id="A0A1I0J453"/>
<dbReference type="InterPro" id="IPR003779">
    <property type="entry name" value="CMD-like"/>
</dbReference>
<dbReference type="STRING" id="364199.SAMN04489858_12122"/>
<dbReference type="EMBL" id="FOHO01000021">
    <property type="protein sequence ID" value="SEU04506.1"/>
    <property type="molecule type" value="Genomic_DNA"/>
</dbReference>
<dbReference type="OrthoDB" id="9810664at2"/>
<keyword evidence="2" id="KW-0560">Oxidoreductase</keyword>
<dbReference type="NCBIfam" id="TIGR00778">
    <property type="entry name" value="ahpD_dom"/>
    <property type="match status" value="1"/>
</dbReference>
<keyword evidence="2" id="KW-0575">Peroxidase</keyword>
<dbReference type="InterPro" id="IPR029032">
    <property type="entry name" value="AhpD-like"/>
</dbReference>
<feature type="domain" description="Carboxymuconolactone decarboxylase-like" evidence="1">
    <location>
        <begin position="47"/>
        <end position="97"/>
    </location>
</feature>
<dbReference type="PANTHER" id="PTHR35446:SF2">
    <property type="entry name" value="CARBOXYMUCONOLACTONE DECARBOXYLASE-LIKE DOMAIN-CONTAINING PROTEIN"/>
    <property type="match status" value="1"/>
</dbReference>
<dbReference type="GO" id="GO:0051920">
    <property type="term" value="F:peroxiredoxin activity"/>
    <property type="evidence" value="ECO:0007669"/>
    <property type="project" value="InterPro"/>
</dbReference>
<dbReference type="Gene3D" id="1.20.1290.10">
    <property type="entry name" value="AhpD-like"/>
    <property type="match status" value="1"/>
</dbReference>
<dbReference type="Gene3D" id="1.20.5.810">
    <property type="entry name" value="AhpD-like"/>
    <property type="match status" value="1"/>
</dbReference>
<gene>
    <name evidence="2" type="ORF">SAMN04489858_12122</name>
</gene>
<accession>A0A1I0J453</accession>
<dbReference type="RefSeq" id="WP_090737808.1">
    <property type="nucleotide sequence ID" value="NZ_CP177219.1"/>
</dbReference>
<organism evidence="2 3">
    <name type="scientific">Paracoccus homiensis</name>
    <dbReference type="NCBI Taxonomy" id="364199"/>
    <lineage>
        <taxon>Bacteria</taxon>
        <taxon>Pseudomonadati</taxon>
        <taxon>Pseudomonadota</taxon>
        <taxon>Alphaproteobacteria</taxon>
        <taxon>Rhodobacterales</taxon>
        <taxon>Paracoccaceae</taxon>
        <taxon>Paracoccus</taxon>
    </lineage>
</organism>
<name>A0A1I0J453_9RHOB</name>
<protein>
    <submittedName>
        <fullName evidence="2">Uncharacterized peroxidase-related enzyme</fullName>
    </submittedName>
</protein>
<dbReference type="InterPro" id="IPR004675">
    <property type="entry name" value="AhpD_core"/>
</dbReference>
<evidence type="ECO:0000313" key="3">
    <source>
        <dbReference type="Proteomes" id="UP000199180"/>
    </source>
</evidence>
<reference evidence="2 3" key="1">
    <citation type="submission" date="2016-10" db="EMBL/GenBank/DDBJ databases">
        <authorList>
            <person name="de Groot N.N."/>
        </authorList>
    </citation>
    <scope>NUCLEOTIDE SEQUENCE [LARGE SCALE GENOMIC DNA]</scope>
    <source>
        <strain evidence="2 3">DSM 17862</strain>
    </source>
</reference>
<sequence length="191" mass="21261">MTETHPISRFAVPDLDSLPDDMRQAILKVAEKSGFVPNVFLALAHRPAEFRAFFAYHDALMDKDEGLTKAERELIVVATSGLNQCQYCVVAHGAILRIRARNPLIADQVAVNWRKADISARERAMLTYAEKVALNAQQIDDADHAALRDAGFDQDEIWDIAAIAAFFGMSNRLVNAGDIRPNDEFYMLGRG</sequence>
<dbReference type="InterPro" id="IPR010195">
    <property type="entry name" value="Uncharacterised_peroxidase-rel"/>
</dbReference>